<dbReference type="EMBL" id="LR593886">
    <property type="protein sequence ID" value="VTR94481.1"/>
    <property type="molecule type" value="Genomic_DNA"/>
</dbReference>
<protein>
    <recommendedName>
        <fullName evidence="6">RNA polymerase sigma factor 70 region 4 type 2 domain-containing protein</fullName>
    </recommendedName>
</protein>
<dbReference type="GO" id="GO:0003677">
    <property type="term" value="F:DNA binding"/>
    <property type="evidence" value="ECO:0007669"/>
    <property type="project" value="UniProtKB-KW"/>
</dbReference>
<dbReference type="RefSeq" id="WP_162669014.1">
    <property type="nucleotide sequence ID" value="NZ_LR593886.1"/>
</dbReference>
<dbReference type="InterPro" id="IPR013324">
    <property type="entry name" value="RNA_pol_sigma_r3/r4-like"/>
</dbReference>
<dbReference type="InterPro" id="IPR036388">
    <property type="entry name" value="WH-like_DNA-bd_sf"/>
</dbReference>
<evidence type="ECO:0000256" key="3">
    <source>
        <dbReference type="ARBA" id="ARBA00023082"/>
    </source>
</evidence>
<dbReference type="SUPFAM" id="SSF88659">
    <property type="entry name" value="Sigma3 and sigma4 domains of RNA polymerase sigma factors"/>
    <property type="match status" value="1"/>
</dbReference>
<dbReference type="Gene3D" id="1.10.1740.10">
    <property type="match status" value="1"/>
</dbReference>
<keyword evidence="3" id="KW-0731">Sigma factor</keyword>
<dbReference type="CDD" id="cd06171">
    <property type="entry name" value="Sigma70_r4"/>
    <property type="match status" value="1"/>
</dbReference>
<dbReference type="Pfam" id="PF08281">
    <property type="entry name" value="Sigma70_r4_2"/>
    <property type="match status" value="1"/>
</dbReference>
<dbReference type="InterPro" id="IPR013325">
    <property type="entry name" value="RNA_pol_sigma_r2"/>
</dbReference>
<dbReference type="KEGG" id="gms:SOIL9_32330"/>
<evidence type="ECO:0000313" key="8">
    <source>
        <dbReference type="Proteomes" id="UP000464178"/>
    </source>
</evidence>
<evidence type="ECO:0000256" key="1">
    <source>
        <dbReference type="ARBA" id="ARBA00010641"/>
    </source>
</evidence>
<dbReference type="AlphaFoldDB" id="A0A6P2CZR4"/>
<accession>A0A6P2CZR4</accession>
<keyword evidence="4" id="KW-0238">DNA-binding</keyword>
<dbReference type="GO" id="GO:0006352">
    <property type="term" value="P:DNA-templated transcription initiation"/>
    <property type="evidence" value="ECO:0007669"/>
    <property type="project" value="InterPro"/>
</dbReference>
<sequence length="213" mass="23725">MTDVSDNLLEPGLREAAAGDARAWRVLVERHHARLRRMAGLRLDPRLRGRVDPSDVLQEAYLDAARRLPEYLEAPPLPFFLWLRQLVGTRLAKAHRAHLGTAARDVRREARPEPAPAASSVALAEHLTAAGPRPSEAAARQELRDRLRAALDEMDPIDREVLALRHFEQLTNAEIARTLGLADGTASKRYVRALERLQDILAADPGLIDGWLT</sequence>
<dbReference type="NCBIfam" id="TIGR02937">
    <property type="entry name" value="sigma70-ECF"/>
    <property type="match status" value="1"/>
</dbReference>
<evidence type="ECO:0000313" key="7">
    <source>
        <dbReference type="EMBL" id="VTR94481.1"/>
    </source>
</evidence>
<organism evidence="7 8">
    <name type="scientific">Gemmata massiliana</name>
    <dbReference type="NCBI Taxonomy" id="1210884"/>
    <lineage>
        <taxon>Bacteria</taxon>
        <taxon>Pseudomonadati</taxon>
        <taxon>Planctomycetota</taxon>
        <taxon>Planctomycetia</taxon>
        <taxon>Gemmatales</taxon>
        <taxon>Gemmataceae</taxon>
        <taxon>Gemmata</taxon>
    </lineage>
</organism>
<dbReference type="InterPro" id="IPR014326">
    <property type="entry name" value="RNA_pol_sigma-70_Plancto"/>
</dbReference>
<dbReference type="PANTHER" id="PTHR43133">
    <property type="entry name" value="RNA POLYMERASE ECF-TYPE SIGMA FACTO"/>
    <property type="match status" value="1"/>
</dbReference>
<proteinExistence type="inferred from homology"/>
<dbReference type="SUPFAM" id="SSF88946">
    <property type="entry name" value="Sigma2 domain of RNA polymerase sigma factors"/>
    <property type="match status" value="1"/>
</dbReference>
<evidence type="ECO:0000259" key="6">
    <source>
        <dbReference type="Pfam" id="PF08281"/>
    </source>
</evidence>
<dbReference type="GO" id="GO:0016987">
    <property type="term" value="F:sigma factor activity"/>
    <property type="evidence" value="ECO:0007669"/>
    <property type="project" value="UniProtKB-KW"/>
</dbReference>
<reference evidence="7 8" key="1">
    <citation type="submission" date="2019-05" db="EMBL/GenBank/DDBJ databases">
        <authorList>
            <consortium name="Science for Life Laboratories"/>
        </authorList>
    </citation>
    <scope>NUCLEOTIDE SEQUENCE [LARGE SCALE GENOMIC DNA]</scope>
    <source>
        <strain evidence="7">Soil9</strain>
    </source>
</reference>
<comment type="similarity">
    <text evidence="1">Belongs to the sigma-70 factor family. ECF subfamily.</text>
</comment>
<evidence type="ECO:0000256" key="5">
    <source>
        <dbReference type="ARBA" id="ARBA00023163"/>
    </source>
</evidence>
<dbReference type="Proteomes" id="UP000464178">
    <property type="component" value="Chromosome"/>
</dbReference>
<keyword evidence="2" id="KW-0805">Transcription regulation</keyword>
<dbReference type="InterPro" id="IPR014284">
    <property type="entry name" value="RNA_pol_sigma-70_dom"/>
</dbReference>
<dbReference type="InterPro" id="IPR013249">
    <property type="entry name" value="RNA_pol_sigma70_r4_t2"/>
</dbReference>
<keyword evidence="5" id="KW-0804">Transcription</keyword>
<dbReference type="InterPro" id="IPR039425">
    <property type="entry name" value="RNA_pol_sigma-70-like"/>
</dbReference>
<evidence type="ECO:0000256" key="4">
    <source>
        <dbReference type="ARBA" id="ARBA00023125"/>
    </source>
</evidence>
<name>A0A6P2CZR4_9BACT</name>
<keyword evidence="8" id="KW-1185">Reference proteome</keyword>
<feature type="domain" description="RNA polymerase sigma factor 70 region 4 type 2" evidence="6">
    <location>
        <begin position="145"/>
        <end position="197"/>
    </location>
</feature>
<evidence type="ECO:0000256" key="2">
    <source>
        <dbReference type="ARBA" id="ARBA00023015"/>
    </source>
</evidence>
<gene>
    <name evidence="7" type="ORF">SOIL9_32330</name>
</gene>
<dbReference type="NCBIfam" id="TIGR02984">
    <property type="entry name" value="Sig-70_plancto1"/>
    <property type="match status" value="1"/>
</dbReference>
<dbReference type="PANTHER" id="PTHR43133:SF8">
    <property type="entry name" value="RNA POLYMERASE SIGMA FACTOR HI_1459-RELATED"/>
    <property type="match status" value="1"/>
</dbReference>
<dbReference type="Gene3D" id="1.10.10.10">
    <property type="entry name" value="Winged helix-like DNA-binding domain superfamily/Winged helix DNA-binding domain"/>
    <property type="match status" value="1"/>
</dbReference>